<reference evidence="5" key="1">
    <citation type="submission" date="2020-10" db="EMBL/GenBank/DDBJ databases">
        <authorList>
            <person name="Gilroy R."/>
        </authorList>
    </citation>
    <scope>NUCLEOTIDE SEQUENCE</scope>
    <source>
        <strain evidence="5">CHK147-3167</strain>
    </source>
</reference>
<dbReference type="GO" id="GO:0016301">
    <property type="term" value="F:kinase activity"/>
    <property type="evidence" value="ECO:0007669"/>
    <property type="project" value="UniProtKB-KW"/>
</dbReference>
<dbReference type="Gene3D" id="3.40.50.10490">
    <property type="entry name" value="Glucose-6-phosphate isomerase like protein, domain 1"/>
    <property type="match status" value="1"/>
</dbReference>
<evidence type="ECO:0000313" key="5">
    <source>
        <dbReference type="EMBL" id="HIQ91321.1"/>
    </source>
</evidence>
<comment type="similarity">
    <text evidence="1">Belongs to the carbohydrate kinase PfkB family.</text>
</comment>
<evidence type="ECO:0000259" key="4">
    <source>
        <dbReference type="Pfam" id="PF00294"/>
    </source>
</evidence>
<dbReference type="Proteomes" id="UP000886786">
    <property type="component" value="Unassembled WGS sequence"/>
</dbReference>
<dbReference type="InterPro" id="IPR046348">
    <property type="entry name" value="SIS_dom_sf"/>
</dbReference>
<dbReference type="EMBL" id="DVFV01000117">
    <property type="protein sequence ID" value="HIQ91321.1"/>
    <property type="molecule type" value="Genomic_DNA"/>
</dbReference>
<evidence type="ECO:0000256" key="2">
    <source>
        <dbReference type="ARBA" id="ARBA00022679"/>
    </source>
</evidence>
<dbReference type="InterPro" id="IPR050306">
    <property type="entry name" value="PfkB_Carbo_kinase"/>
</dbReference>
<dbReference type="Pfam" id="PF00294">
    <property type="entry name" value="PfkB"/>
    <property type="match status" value="1"/>
</dbReference>
<comment type="caution">
    <text evidence="5">The sequence shown here is derived from an EMBL/GenBank/DDBJ whole genome shotgun (WGS) entry which is preliminary data.</text>
</comment>
<organism evidence="5 6">
    <name type="scientific">Candidatus Coprosoma intestinipullorum</name>
    <dbReference type="NCBI Taxonomy" id="2840752"/>
    <lineage>
        <taxon>Bacteria</taxon>
        <taxon>Bacillati</taxon>
        <taxon>Bacillota</taxon>
        <taxon>Bacillota incertae sedis</taxon>
        <taxon>Candidatus Coprosoma</taxon>
    </lineage>
</organism>
<proteinExistence type="inferred from homology"/>
<accession>A0A9D1D0C9</accession>
<dbReference type="SUPFAM" id="SSF53613">
    <property type="entry name" value="Ribokinase-like"/>
    <property type="match status" value="1"/>
</dbReference>
<dbReference type="Gene3D" id="3.40.1190.20">
    <property type="match status" value="1"/>
</dbReference>
<protein>
    <recommendedName>
        <fullName evidence="4">Carbohydrate kinase PfkB domain-containing protein</fullName>
    </recommendedName>
</protein>
<feature type="domain" description="Carbohydrate kinase PfkB" evidence="4">
    <location>
        <begin position="31"/>
        <end position="291"/>
    </location>
</feature>
<keyword evidence="3" id="KW-0418">Kinase</keyword>
<evidence type="ECO:0000256" key="3">
    <source>
        <dbReference type="ARBA" id="ARBA00022777"/>
    </source>
</evidence>
<name>A0A9D1D0C9_9FIRM</name>
<gene>
    <name evidence="5" type="ORF">IAB27_06855</name>
</gene>
<reference evidence="5" key="2">
    <citation type="journal article" date="2021" name="PeerJ">
        <title>Extensive microbial diversity within the chicken gut microbiome revealed by metagenomics and culture.</title>
        <authorList>
            <person name="Gilroy R."/>
            <person name="Ravi A."/>
            <person name="Getino M."/>
            <person name="Pursley I."/>
            <person name="Horton D.L."/>
            <person name="Alikhan N.F."/>
            <person name="Baker D."/>
            <person name="Gharbi K."/>
            <person name="Hall N."/>
            <person name="Watson M."/>
            <person name="Adriaenssens E.M."/>
            <person name="Foster-Nyarko E."/>
            <person name="Jarju S."/>
            <person name="Secka A."/>
            <person name="Antonio M."/>
            <person name="Oren A."/>
            <person name="Chaudhuri R.R."/>
            <person name="La Ragione R."/>
            <person name="Hildebrand F."/>
            <person name="Pallen M.J."/>
        </authorList>
    </citation>
    <scope>NUCLEOTIDE SEQUENCE</scope>
    <source>
        <strain evidence="5">CHK147-3167</strain>
    </source>
</reference>
<dbReference type="PANTHER" id="PTHR43085:SF57">
    <property type="entry name" value="CARBOHYDRATE KINASE PFKB DOMAIN-CONTAINING PROTEIN"/>
    <property type="match status" value="1"/>
</dbReference>
<dbReference type="InterPro" id="IPR029056">
    <property type="entry name" value="Ribokinase-like"/>
</dbReference>
<dbReference type="SUPFAM" id="SSF53697">
    <property type="entry name" value="SIS domain"/>
    <property type="match status" value="1"/>
</dbReference>
<dbReference type="InterPro" id="IPR011611">
    <property type="entry name" value="PfkB_dom"/>
</dbReference>
<dbReference type="GO" id="GO:1901135">
    <property type="term" value="P:carbohydrate derivative metabolic process"/>
    <property type="evidence" value="ECO:0007669"/>
    <property type="project" value="InterPro"/>
</dbReference>
<sequence length="654" mass="75460">MKIISIGDLVTDYYYKNGKLIGINGGMTSHNIIANIAKMKFNTAVYGVCGDDMAGNIAIKSLNDIGVNTENIKKIKNLDTRCFHVSYFESDGDWKFDSKKRCPICNEKKWYEPSKIDPDKIIRNIKQEDILIFDNLNIMNQKIIDNTQNRKMLDLGQYSELDNYSNKEIINKLLNKFDIINLNERVEKYLKKRFNLKDLKDIYKMLKPNLIIVTRGKKGSDFVYKDLKITKNLESPAKEKDSTGAGDAFFSVFIVEYIKNKFVINDGFIENTFKKATKLTKQVVKSFGARSHITPLYKIKKINNYCTCKNFEIAIRKQVTRCSLNVNNLKPRVLNAIQSNAYDKLKQIDFLGLNSVLFVGTGGSFPASIFASRVINHIYGTNAFSILPRDILSRNNNKVDKVFLLSYSGTTNDLLEGTKEINNKNKIIITKGQPDKVSAKTNIPKENIITYRTRNNKSKERGFLSFEGTLSPASLFLKLYFDSQKLMSIDKFIKDSLDYWNNYFNNYFYNNKKELRKILTKGKVLNVFTGDYTITASKYIESTLIESGIFNILIHEKKNFSHGRFVNYENLSLKTNIYLKTKTTTKYEKVLLDYLRDDKNIIIESKYDGLLGEYDLLIAMQYLIYNIGKLLNIDLSKPNYTEKALKIYFYKGEL</sequence>
<dbReference type="AlphaFoldDB" id="A0A9D1D0C9"/>
<dbReference type="PANTHER" id="PTHR43085">
    <property type="entry name" value="HEXOKINASE FAMILY MEMBER"/>
    <property type="match status" value="1"/>
</dbReference>
<evidence type="ECO:0000256" key="1">
    <source>
        <dbReference type="ARBA" id="ARBA00010688"/>
    </source>
</evidence>
<keyword evidence="2" id="KW-0808">Transferase</keyword>
<dbReference type="GO" id="GO:0097367">
    <property type="term" value="F:carbohydrate derivative binding"/>
    <property type="evidence" value="ECO:0007669"/>
    <property type="project" value="InterPro"/>
</dbReference>
<evidence type="ECO:0000313" key="6">
    <source>
        <dbReference type="Proteomes" id="UP000886786"/>
    </source>
</evidence>